<evidence type="ECO:0000256" key="2">
    <source>
        <dbReference type="ARBA" id="ARBA00022448"/>
    </source>
</evidence>
<feature type="transmembrane region" description="Helical" evidence="6">
    <location>
        <begin position="108"/>
        <end position="130"/>
    </location>
</feature>
<feature type="transmembrane region" description="Helical" evidence="6">
    <location>
        <begin position="446"/>
        <end position="469"/>
    </location>
</feature>
<dbReference type="Gene3D" id="1.20.1250.20">
    <property type="entry name" value="MFS general substrate transporter like domains"/>
    <property type="match status" value="2"/>
</dbReference>
<protein>
    <submittedName>
        <fullName evidence="8">MFS transporter</fullName>
    </submittedName>
</protein>
<feature type="transmembrane region" description="Helical" evidence="6">
    <location>
        <begin position="229"/>
        <end position="252"/>
    </location>
</feature>
<feature type="transmembrane region" description="Helical" evidence="6">
    <location>
        <begin position="369"/>
        <end position="392"/>
    </location>
</feature>
<dbReference type="SUPFAM" id="SSF103473">
    <property type="entry name" value="MFS general substrate transporter"/>
    <property type="match status" value="1"/>
</dbReference>
<dbReference type="GO" id="GO:0005886">
    <property type="term" value="C:plasma membrane"/>
    <property type="evidence" value="ECO:0007669"/>
    <property type="project" value="UniProtKB-SubCell"/>
</dbReference>
<feature type="transmembrane region" description="Helical" evidence="6">
    <location>
        <begin position="84"/>
        <end position="102"/>
    </location>
</feature>
<evidence type="ECO:0000256" key="3">
    <source>
        <dbReference type="ARBA" id="ARBA00022692"/>
    </source>
</evidence>
<organism evidence="8 9">
    <name type="scientific">Glutamicibacter creatinolyticus</name>
    <dbReference type="NCBI Taxonomy" id="162496"/>
    <lineage>
        <taxon>Bacteria</taxon>
        <taxon>Bacillati</taxon>
        <taxon>Actinomycetota</taxon>
        <taxon>Actinomycetes</taxon>
        <taxon>Micrococcales</taxon>
        <taxon>Micrococcaceae</taxon>
        <taxon>Glutamicibacter</taxon>
    </lineage>
</organism>
<evidence type="ECO:0000313" key="8">
    <source>
        <dbReference type="EMBL" id="QCY48289.1"/>
    </source>
</evidence>
<evidence type="ECO:0000313" key="9">
    <source>
        <dbReference type="Proteomes" id="UP000307000"/>
    </source>
</evidence>
<feature type="transmembrane region" description="Helical" evidence="6">
    <location>
        <begin position="264"/>
        <end position="288"/>
    </location>
</feature>
<feature type="transmembrane region" description="Helical" evidence="6">
    <location>
        <begin position="343"/>
        <end position="363"/>
    </location>
</feature>
<reference evidence="8 9" key="1">
    <citation type="submission" date="2018-12" db="EMBL/GenBank/DDBJ databases">
        <title>Complete Genome Sequence of Glutamicibacter creatinolyticus strain LGCM259,isolated from an abscess of a 12-year-old mare in Italy.</title>
        <authorList>
            <person name="Santos R.G."/>
            <person name="Silva A.L."/>
            <person name="Seyffert N."/>
            <person name="Castro T.L.P."/>
            <person name="Attili A.R."/>
            <person name="Rifici C."/>
            <person name="Mazzullo G."/>
            <person name="Brenig B."/>
            <person name="Venanzi F."/>
            <person name="Azevedo V."/>
        </authorList>
    </citation>
    <scope>NUCLEOTIDE SEQUENCE [LARGE SCALE GENOMIC DNA]</scope>
    <source>
        <strain evidence="8 9">LGCM 259</strain>
    </source>
</reference>
<dbReference type="EMBL" id="CP034412">
    <property type="protein sequence ID" value="QCY48289.1"/>
    <property type="molecule type" value="Genomic_DNA"/>
</dbReference>
<keyword evidence="2" id="KW-0813">Transport</keyword>
<keyword evidence="5 6" id="KW-0472">Membrane</keyword>
<keyword evidence="9" id="KW-1185">Reference proteome</keyword>
<accession>A0A5B7WWI4</accession>
<feature type="transmembrane region" description="Helical" evidence="6">
    <location>
        <begin position="57"/>
        <end position="77"/>
    </location>
</feature>
<evidence type="ECO:0000256" key="5">
    <source>
        <dbReference type="ARBA" id="ARBA00023136"/>
    </source>
</evidence>
<evidence type="ECO:0000256" key="1">
    <source>
        <dbReference type="ARBA" id="ARBA00004651"/>
    </source>
</evidence>
<evidence type="ECO:0000256" key="4">
    <source>
        <dbReference type="ARBA" id="ARBA00022989"/>
    </source>
</evidence>
<feature type="transmembrane region" description="Helical" evidence="6">
    <location>
        <begin position="308"/>
        <end position="331"/>
    </location>
</feature>
<dbReference type="Pfam" id="PF07690">
    <property type="entry name" value="MFS_1"/>
    <property type="match status" value="1"/>
</dbReference>
<dbReference type="InterPro" id="IPR011701">
    <property type="entry name" value="MFS"/>
</dbReference>
<comment type="subcellular location">
    <subcellularLocation>
        <location evidence="1">Cell membrane</location>
        <topology evidence="1">Multi-pass membrane protein</topology>
    </subcellularLocation>
</comment>
<dbReference type="PANTHER" id="PTHR42718">
    <property type="entry name" value="MAJOR FACILITATOR SUPERFAMILY MULTIDRUG TRANSPORTER MFSC"/>
    <property type="match status" value="1"/>
</dbReference>
<feature type="transmembrane region" description="Helical" evidence="6">
    <location>
        <begin position="16"/>
        <end position="37"/>
    </location>
</feature>
<dbReference type="GO" id="GO:0022857">
    <property type="term" value="F:transmembrane transporter activity"/>
    <property type="evidence" value="ECO:0007669"/>
    <property type="project" value="InterPro"/>
</dbReference>
<feature type="transmembrane region" description="Helical" evidence="6">
    <location>
        <begin position="142"/>
        <end position="163"/>
    </location>
</feature>
<sequence>MDTTGHRLGTRAVGTYRLLVPILIGLEFFSGLVQGWIVPLLGEISRVYSVPLGLTSWVLAVGLLSSAVSVPLISILGDRFGPRRLLVVAVSLAAAGSILIALAPNFAWLLVGTAIQGPVAAFLPLAMALLKSHRPQSANRDVGLIVGTLTFGVAAGSIFGGIAMDAIGRLHTVQLIPAIALAVFVPLVLFFVAESQADATRSVDWLGALLLGIGLVGLMYGLSEGSQSGWLAAATVLPIAVGVAALVLFLMVERRALSPIVDIPAMRAAGLANPIFIGFLVALTMFGNQSPPVMFLTANPAELGYGNAMPASGVGLVVAVSAGSLTLGSFLSSMISKKLGRTSTLALSCLAAAAALLCMAFVPSSTLLFALWLAICGVGTGIVVGILPGMVIERSPESAAGSVAGVYNTGRTIGGSLAGAFVASVTTMLVINPGSGAEAAPAPSLAAFQVVWVCFAAVNVVAAAASLFIGRKGATAPAEPANVAAPDAVAS</sequence>
<feature type="domain" description="Major facilitator superfamily (MFS) profile" evidence="7">
    <location>
        <begin position="19"/>
        <end position="474"/>
    </location>
</feature>
<evidence type="ECO:0000259" key="7">
    <source>
        <dbReference type="PROSITE" id="PS50850"/>
    </source>
</evidence>
<feature type="transmembrane region" description="Helical" evidence="6">
    <location>
        <begin position="175"/>
        <end position="193"/>
    </location>
</feature>
<dbReference type="RefSeq" id="WP_138926898.1">
    <property type="nucleotide sequence ID" value="NZ_CP034412.1"/>
</dbReference>
<keyword evidence="4 6" id="KW-1133">Transmembrane helix</keyword>
<keyword evidence="3 6" id="KW-0812">Transmembrane</keyword>
<dbReference type="PROSITE" id="PS50850">
    <property type="entry name" value="MFS"/>
    <property type="match status" value="1"/>
</dbReference>
<dbReference type="InterPro" id="IPR036259">
    <property type="entry name" value="MFS_trans_sf"/>
</dbReference>
<dbReference type="AlphaFoldDB" id="A0A5B7WWI4"/>
<name>A0A5B7WWI4_9MICC</name>
<dbReference type="PANTHER" id="PTHR42718:SF9">
    <property type="entry name" value="MAJOR FACILITATOR SUPERFAMILY MULTIDRUG TRANSPORTER MFSC"/>
    <property type="match status" value="1"/>
</dbReference>
<feature type="transmembrane region" description="Helical" evidence="6">
    <location>
        <begin position="205"/>
        <end position="223"/>
    </location>
</feature>
<proteinExistence type="predicted"/>
<gene>
    <name evidence="8" type="ORF">GcLGCM259_2582</name>
</gene>
<feature type="transmembrane region" description="Helical" evidence="6">
    <location>
        <begin position="413"/>
        <end position="434"/>
    </location>
</feature>
<dbReference type="KEGG" id="gcr:GcLGCM259_2582"/>
<dbReference type="Proteomes" id="UP000307000">
    <property type="component" value="Chromosome"/>
</dbReference>
<evidence type="ECO:0000256" key="6">
    <source>
        <dbReference type="SAM" id="Phobius"/>
    </source>
</evidence>
<dbReference type="InterPro" id="IPR020846">
    <property type="entry name" value="MFS_dom"/>
</dbReference>